<comment type="caution">
    <text evidence="1">The sequence shown here is derived from an EMBL/GenBank/DDBJ whole genome shotgun (WGS) entry which is preliminary data.</text>
</comment>
<evidence type="ECO:0000313" key="2">
    <source>
        <dbReference type="Proteomes" id="UP000287651"/>
    </source>
</evidence>
<name>A0A426ZKY5_ENSVE</name>
<evidence type="ECO:0000313" key="1">
    <source>
        <dbReference type="EMBL" id="RRT64564.1"/>
    </source>
</evidence>
<gene>
    <name evidence="1" type="ORF">B296_00034846</name>
</gene>
<dbReference type="AlphaFoldDB" id="A0A426ZKY5"/>
<reference evidence="1 2" key="1">
    <citation type="journal article" date="2014" name="Agronomy (Basel)">
        <title>A Draft Genome Sequence for Ensete ventricosum, the Drought-Tolerant Tree Against Hunger.</title>
        <authorList>
            <person name="Harrison J."/>
            <person name="Moore K.A."/>
            <person name="Paszkiewicz K."/>
            <person name="Jones T."/>
            <person name="Grant M."/>
            <person name="Ambacheew D."/>
            <person name="Muzemil S."/>
            <person name="Studholme D.J."/>
        </authorList>
    </citation>
    <scope>NUCLEOTIDE SEQUENCE [LARGE SCALE GENOMIC DNA]</scope>
</reference>
<organism evidence="1 2">
    <name type="scientific">Ensete ventricosum</name>
    <name type="common">Abyssinian banana</name>
    <name type="synonym">Musa ensete</name>
    <dbReference type="NCBI Taxonomy" id="4639"/>
    <lineage>
        <taxon>Eukaryota</taxon>
        <taxon>Viridiplantae</taxon>
        <taxon>Streptophyta</taxon>
        <taxon>Embryophyta</taxon>
        <taxon>Tracheophyta</taxon>
        <taxon>Spermatophyta</taxon>
        <taxon>Magnoliopsida</taxon>
        <taxon>Liliopsida</taxon>
        <taxon>Zingiberales</taxon>
        <taxon>Musaceae</taxon>
        <taxon>Ensete</taxon>
    </lineage>
</organism>
<proteinExistence type="predicted"/>
<dbReference type="EMBL" id="AMZH03006145">
    <property type="protein sequence ID" value="RRT64564.1"/>
    <property type="molecule type" value="Genomic_DNA"/>
</dbReference>
<protein>
    <submittedName>
        <fullName evidence="1">Uncharacterized protein</fullName>
    </submittedName>
</protein>
<dbReference type="Proteomes" id="UP000287651">
    <property type="component" value="Unassembled WGS sequence"/>
</dbReference>
<sequence length="111" mass="12102">MTRKQTRQWQLYRRMLLVERRPSFPHGHRLGEVGAVGEGGRHNAGLDAHVGAGRVSLLAVGAALVAVGEAEGVGCGRRRRHEHGDEEKSNHGHLGLRHCPYGKVELEVGCV</sequence>
<accession>A0A426ZKY5</accession>